<keyword evidence="3" id="KW-1185">Reference proteome</keyword>
<feature type="compositionally biased region" description="Polar residues" evidence="1">
    <location>
        <begin position="102"/>
        <end position="111"/>
    </location>
</feature>
<feature type="non-terminal residue" evidence="2">
    <location>
        <position position="360"/>
    </location>
</feature>
<evidence type="ECO:0000256" key="1">
    <source>
        <dbReference type="SAM" id="MobiDB-lite"/>
    </source>
</evidence>
<feature type="compositionally biased region" description="Polar residues" evidence="1">
    <location>
        <begin position="221"/>
        <end position="239"/>
    </location>
</feature>
<feature type="compositionally biased region" description="Low complexity" evidence="1">
    <location>
        <begin position="60"/>
        <end position="71"/>
    </location>
</feature>
<feature type="compositionally biased region" description="Basic and acidic residues" evidence="1">
    <location>
        <begin position="74"/>
        <end position="85"/>
    </location>
</feature>
<gene>
    <name evidence="2" type="ORF">HANVADRAFT_96146</name>
</gene>
<dbReference type="Proteomes" id="UP000092321">
    <property type="component" value="Unassembled WGS sequence"/>
</dbReference>
<feature type="compositionally biased region" description="Low complexity" evidence="1">
    <location>
        <begin position="306"/>
        <end position="316"/>
    </location>
</feature>
<organism evidence="2 3">
    <name type="scientific">Hanseniaspora valbyensis NRRL Y-1626</name>
    <dbReference type="NCBI Taxonomy" id="766949"/>
    <lineage>
        <taxon>Eukaryota</taxon>
        <taxon>Fungi</taxon>
        <taxon>Dikarya</taxon>
        <taxon>Ascomycota</taxon>
        <taxon>Saccharomycotina</taxon>
        <taxon>Saccharomycetes</taxon>
        <taxon>Saccharomycodales</taxon>
        <taxon>Saccharomycodaceae</taxon>
        <taxon>Hanseniaspora</taxon>
    </lineage>
</organism>
<feature type="compositionally biased region" description="Low complexity" evidence="1">
    <location>
        <begin position="1"/>
        <end position="12"/>
    </location>
</feature>
<name>A0A1B7T831_9ASCO</name>
<dbReference type="AlphaFoldDB" id="A0A1B7T831"/>
<feature type="compositionally biased region" description="Basic and acidic residues" evidence="1">
    <location>
        <begin position="165"/>
        <end position="184"/>
    </location>
</feature>
<evidence type="ECO:0000313" key="2">
    <source>
        <dbReference type="EMBL" id="OBA24875.1"/>
    </source>
</evidence>
<feature type="region of interest" description="Disordered" evidence="1">
    <location>
        <begin position="1"/>
        <end position="360"/>
    </location>
</feature>
<evidence type="ECO:0000313" key="3">
    <source>
        <dbReference type="Proteomes" id="UP000092321"/>
    </source>
</evidence>
<feature type="compositionally biased region" description="Basic residues" evidence="1">
    <location>
        <begin position="28"/>
        <end position="43"/>
    </location>
</feature>
<feature type="compositionally biased region" description="Low complexity" evidence="1">
    <location>
        <begin position="202"/>
        <end position="220"/>
    </location>
</feature>
<feature type="compositionally biased region" description="Low complexity" evidence="1">
    <location>
        <begin position="329"/>
        <end position="339"/>
    </location>
</feature>
<comment type="caution">
    <text evidence="2">The sequence shown here is derived from an EMBL/GenBank/DDBJ whole genome shotgun (WGS) entry which is preliminary data.</text>
</comment>
<sequence>MENNTNTNTSSKSKFDDDNTNTTTTTKKLNKKKPFNKSKKNRRPSSNNKSNDDGVAEIDIISSSITSTHTSDNLNEKPKFKDGNKHSNHPARRKSSIEILSVKTNTTNSIEKPTVVVVAKENIKPQEPNKYKETSKSKRSSFKDFKEKHRQNSNSESNGKTNETYSKEPITEKVELPFEHKEIPIDLFKNKKKPFEKKPFTKPKLNNNNKNNNINKKQFNGTQSTNQQIEPPSPLSSENPKPVETEECNTTKKKFEKKRIPKELLSVMSVGSPKKEFSSNKEPLHKTPNVKQPLQDGQVLKDRRSSSTSSSLTKNSISDETHIPLKYRSSIPSSSDSSSLAENNTSNSNPHGDSNGNQKH</sequence>
<feature type="compositionally biased region" description="Basic and acidic residues" evidence="1">
    <location>
        <begin position="121"/>
        <end position="147"/>
    </location>
</feature>
<feature type="compositionally biased region" description="Polar residues" evidence="1">
    <location>
        <begin position="152"/>
        <end position="164"/>
    </location>
</feature>
<proteinExistence type="predicted"/>
<feature type="compositionally biased region" description="Polar residues" evidence="1">
    <location>
        <begin position="340"/>
        <end position="360"/>
    </location>
</feature>
<dbReference type="EMBL" id="LXPE01000366">
    <property type="protein sequence ID" value="OBA24875.1"/>
    <property type="molecule type" value="Genomic_DNA"/>
</dbReference>
<accession>A0A1B7T831</accession>
<feature type="compositionally biased region" description="Basic and acidic residues" evidence="1">
    <location>
        <begin position="273"/>
        <end position="285"/>
    </location>
</feature>
<reference evidence="3" key="1">
    <citation type="journal article" date="2016" name="Proc. Natl. Acad. Sci. U.S.A.">
        <title>Comparative genomics of biotechnologically important yeasts.</title>
        <authorList>
            <person name="Riley R."/>
            <person name="Haridas S."/>
            <person name="Wolfe K.H."/>
            <person name="Lopes M.R."/>
            <person name="Hittinger C.T."/>
            <person name="Goeker M."/>
            <person name="Salamov A.A."/>
            <person name="Wisecaver J.H."/>
            <person name="Long T.M."/>
            <person name="Calvey C.H."/>
            <person name="Aerts A.L."/>
            <person name="Barry K.W."/>
            <person name="Choi C."/>
            <person name="Clum A."/>
            <person name="Coughlan A.Y."/>
            <person name="Deshpande S."/>
            <person name="Douglass A.P."/>
            <person name="Hanson S.J."/>
            <person name="Klenk H.-P."/>
            <person name="LaButti K.M."/>
            <person name="Lapidus A."/>
            <person name="Lindquist E.A."/>
            <person name="Lipzen A.M."/>
            <person name="Meier-Kolthoff J.P."/>
            <person name="Ohm R.A."/>
            <person name="Otillar R.P."/>
            <person name="Pangilinan J.L."/>
            <person name="Peng Y."/>
            <person name="Rokas A."/>
            <person name="Rosa C.A."/>
            <person name="Scheuner C."/>
            <person name="Sibirny A.A."/>
            <person name="Slot J.C."/>
            <person name="Stielow J.B."/>
            <person name="Sun H."/>
            <person name="Kurtzman C.P."/>
            <person name="Blackwell M."/>
            <person name="Grigoriev I.V."/>
            <person name="Jeffries T.W."/>
        </authorList>
    </citation>
    <scope>NUCLEOTIDE SEQUENCE [LARGE SCALE GENOMIC DNA]</scope>
    <source>
        <strain evidence="3">NRRL Y-1626</strain>
    </source>
</reference>
<protein>
    <submittedName>
        <fullName evidence="2">Uncharacterized protein</fullName>
    </submittedName>
</protein>
<feature type="compositionally biased region" description="Basic residues" evidence="1">
    <location>
        <begin position="251"/>
        <end position="260"/>
    </location>
</feature>